<name>A0A5B7FE58_PORTR</name>
<dbReference type="EMBL" id="VSRR010005904">
    <property type="protein sequence ID" value="MPC43596.1"/>
    <property type="molecule type" value="Genomic_DNA"/>
</dbReference>
<protein>
    <submittedName>
        <fullName evidence="2">Uncharacterized protein</fullName>
    </submittedName>
</protein>
<comment type="caution">
    <text evidence="2">The sequence shown here is derived from an EMBL/GenBank/DDBJ whole genome shotgun (WGS) entry which is preliminary data.</text>
</comment>
<keyword evidence="3" id="KW-1185">Reference proteome</keyword>
<organism evidence="2 3">
    <name type="scientific">Portunus trituberculatus</name>
    <name type="common">Swimming crab</name>
    <name type="synonym">Neptunus trituberculatus</name>
    <dbReference type="NCBI Taxonomy" id="210409"/>
    <lineage>
        <taxon>Eukaryota</taxon>
        <taxon>Metazoa</taxon>
        <taxon>Ecdysozoa</taxon>
        <taxon>Arthropoda</taxon>
        <taxon>Crustacea</taxon>
        <taxon>Multicrustacea</taxon>
        <taxon>Malacostraca</taxon>
        <taxon>Eumalacostraca</taxon>
        <taxon>Eucarida</taxon>
        <taxon>Decapoda</taxon>
        <taxon>Pleocyemata</taxon>
        <taxon>Brachyura</taxon>
        <taxon>Eubrachyura</taxon>
        <taxon>Portunoidea</taxon>
        <taxon>Portunidae</taxon>
        <taxon>Portuninae</taxon>
        <taxon>Portunus</taxon>
    </lineage>
</organism>
<dbReference type="AlphaFoldDB" id="A0A5B7FE58"/>
<dbReference type="Proteomes" id="UP000324222">
    <property type="component" value="Unassembled WGS sequence"/>
</dbReference>
<evidence type="ECO:0000313" key="3">
    <source>
        <dbReference type="Proteomes" id="UP000324222"/>
    </source>
</evidence>
<evidence type="ECO:0000313" key="2">
    <source>
        <dbReference type="EMBL" id="MPC43596.1"/>
    </source>
</evidence>
<evidence type="ECO:0000256" key="1">
    <source>
        <dbReference type="SAM" id="MobiDB-lite"/>
    </source>
</evidence>
<feature type="region of interest" description="Disordered" evidence="1">
    <location>
        <begin position="1"/>
        <end position="28"/>
    </location>
</feature>
<reference evidence="2 3" key="1">
    <citation type="submission" date="2019-05" db="EMBL/GenBank/DDBJ databases">
        <title>Another draft genome of Portunus trituberculatus and its Hox gene families provides insights of decapod evolution.</title>
        <authorList>
            <person name="Jeong J.-H."/>
            <person name="Song I."/>
            <person name="Kim S."/>
            <person name="Choi T."/>
            <person name="Kim D."/>
            <person name="Ryu S."/>
            <person name="Kim W."/>
        </authorList>
    </citation>
    <scope>NUCLEOTIDE SEQUENCE [LARGE SCALE GENOMIC DNA]</scope>
    <source>
        <tissue evidence="2">Muscle</tissue>
    </source>
</reference>
<accession>A0A5B7FE58</accession>
<feature type="compositionally biased region" description="Gly residues" evidence="1">
    <location>
        <begin position="1"/>
        <end position="13"/>
    </location>
</feature>
<proteinExistence type="predicted"/>
<gene>
    <name evidence="2" type="ORF">E2C01_037246</name>
</gene>
<sequence>MASGGEGRPGGGSRPEAAGSVVAVTGPPSGMYTIRPSTGHGTISSGRAPLPKHPDFPALAPSQCRGKCRLSGLHPISSASPLRNSTVHGGNPLNTGCTALGRAALGDGRVRIRTGAFGVPESLPVDPKDSFKYQRSSHQYKQAGIDKGEEGEVMRACQSIVSYFHDGSSASRPSRCLRRWRGGHSGLTSGVLGHCKFIDATCRTTSLPLLHPAAQEKAPLYLYPVFAFA</sequence>